<evidence type="ECO:0000313" key="3">
    <source>
        <dbReference type="Proteomes" id="UP000008281"/>
    </source>
</evidence>
<sequence length="358" mass="42136">MLILLKRITFKLFQPSILKQRDGNKSVFLIIKSKTEDKELKILENGSNANRTQHKFSFESREYEKMAVDRKPVSSCGESVEVATTERESYGNILLTVEETEKLPMDETMETVRIGSFEKVAVKMKEGFVRGENLVTYWENRMTGLTEIGDYAREVFNQDIYEVLIFDKRADDDHRRAAEWVTKSQKSVQSLHCEFKLKVDNDLDCILENFKYTEKLELLVKPSEHFCPIKMPNFQIETWYLWYSYWIKQHHLLAMDCKYIWLYDSELTTQDFNVFLKHWLAGGCSKLIELRVVVEQAIDYAAVLDGVEFTERGRDVERVYVDEERTPHTMKGGFDVKRSNVTATIVDRHPVMFWIIVW</sequence>
<organism evidence="3">
    <name type="scientific">Caenorhabditis remanei</name>
    <name type="common">Caenorhabditis vulgaris</name>
    <dbReference type="NCBI Taxonomy" id="31234"/>
    <lineage>
        <taxon>Eukaryota</taxon>
        <taxon>Metazoa</taxon>
        <taxon>Ecdysozoa</taxon>
        <taxon>Nematoda</taxon>
        <taxon>Chromadorea</taxon>
        <taxon>Rhabditida</taxon>
        <taxon>Rhabditina</taxon>
        <taxon>Rhabditomorpha</taxon>
        <taxon>Rhabditoidea</taxon>
        <taxon>Rhabditidae</taxon>
        <taxon>Peloderinae</taxon>
        <taxon>Caenorhabditis</taxon>
    </lineage>
</organism>
<dbReference type="PANTHER" id="PTHR21503:SF8">
    <property type="entry name" value="F-BOX ASSOCIATED DOMAIN-CONTAINING PROTEIN-RELATED"/>
    <property type="match status" value="1"/>
</dbReference>
<dbReference type="InParanoid" id="E3NVF4"/>
<accession>E3NVF4</accession>
<name>E3NVF4_CAERE</name>
<dbReference type="InterPro" id="IPR012885">
    <property type="entry name" value="F-box_Sdz-33"/>
</dbReference>
<dbReference type="HOGENOM" id="CLU_028840_0_1_1"/>
<dbReference type="EMBL" id="DS270949">
    <property type="protein sequence ID" value="EFO98281.1"/>
    <property type="molecule type" value="Genomic_DNA"/>
</dbReference>
<gene>
    <name evidence="2" type="ORF">CRE_02786</name>
</gene>
<evidence type="ECO:0000259" key="1">
    <source>
        <dbReference type="Pfam" id="PF07735"/>
    </source>
</evidence>
<dbReference type="Pfam" id="PF07735">
    <property type="entry name" value="FBA_2"/>
    <property type="match status" value="1"/>
</dbReference>
<keyword evidence="3" id="KW-1185">Reference proteome</keyword>
<dbReference type="eggNOG" id="ENOG502TJPX">
    <property type="taxonomic scope" value="Eukaryota"/>
</dbReference>
<evidence type="ECO:0000313" key="2">
    <source>
        <dbReference type="EMBL" id="EFO98281.1"/>
    </source>
</evidence>
<proteinExistence type="predicted"/>
<dbReference type="PANTHER" id="PTHR21503">
    <property type="entry name" value="F-BOX-CONTAINING HYPOTHETICAL PROTEIN C.ELEGANS"/>
    <property type="match status" value="1"/>
</dbReference>
<dbReference type="Proteomes" id="UP000008281">
    <property type="component" value="Unassembled WGS sequence"/>
</dbReference>
<protein>
    <recommendedName>
        <fullName evidence="1">Sdz-33 F-box domain-containing protein</fullName>
    </recommendedName>
</protein>
<feature type="domain" description="Sdz-33 F-box" evidence="1">
    <location>
        <begin position="232"/>
        <end position="291"/>
    </location>
</feature>
<dbReference type="AlphaFoldDB" id="E3NVF4"/>
<reference evidence="2" key="1">
    <citation type="submission" date="2007-07" db="EMBL/GenBank/DDBJ databases">
        <title>PCAP assembly of the Caenorhabditis remanei genome.</title>
        <authorList>
            <consortium name="The Caenorhabditis remanei Sequencing Consortium"/>
            <person name="Wilson R.K."/>
        </authorList>
    </citation>
    <scope>NUCLEOTIDE SEQUENCE [LARGE SCALE GENOMIC DNA]</scope>
    <source>
        <strain evidence="2">PB4641</strain>
    </source>
</reference>